<dbReference type="EMBL" id="QHJQ01000001">
    <property type="protein sequence ID" value="PXA05710.1"/>
    <property type="molecule type" value="Genomic_DNA"/>
</dbReference>
<name>A0A317ZJI1_9BACT</name>
<dbReference type="InParanoid" id="A0A317ZJI1"/>
<proteinExistence type="predicted"/>
<keyword evidence="1" id="KW-1133">Transmembrane helix</keyword>
<evidence type="ECO:0000313" key="2">
    <source>
        <dbReference type="EMBL" id="PXA05710.1"/>
    </source>
</evidence>
<evidence type="ECO:0000256" key="1">
    <source>
        <dbReference type="SAM" id="Phobius"/>
    </source>
</evidence>
<protein>
    <submittedName>
        <fullName evidence="2">Uncharacterized protein</fullName>
    </submittedName>
</protein>
<sequence>MASFANLILVYFPEKSPQAGTKQGFSLIVAIFLTAFLVVLIVSMTLILQMEKQAGMTALSKLRAREAARLALMMALGDLQRHAGPDQRVTARAEITGASNQNRYWTGVWDTSNESAEAHWLVSGDTPDPSANSPSVQLQAEYDHRSDGTYHTPYDVPAVRAPTTSLESNETEIAWWVADEGVKAAIKPVNDVSQELPTLEGKATPPEYYGYSEKTLRSAAFLNDPVFDFKALYDITESSDSILHELEKINSKSQIAPLVEDFALPLKKKVASQFLHAVTLENYFVLSNSKEGGLKKDLSYLKTIHPHTITAADLNTLYADADSLLTPDFARALYVNANPTAGDKDSMMGMQIPRDTVSAVESAEQDFSILPVITEFQVSAGLAADDQTEAGELYLVHKLYIELWNPYTVPFVLGKDDLAAELGYSDLRFEISNLPNYSITNNSSGETTTGSLPDLSYLLSRDTGDQTMRPGMVFYTTLPRDNGGTGDTGTFHLPLGTALAGKNSDEYSGEFTMSGPVDIRVIAINSTGAEKEIYAFELDGYPDFEIEYESGQRATWFNRRKSSKDGQFGMNNESLERIGYAFGFRFKFLDSQNSETMVADLSNWLSLQDPRRRSFSIDLNHWNINAVWTDPDTPPYDFRLSSNDFDPGFFDPGESFKSDDFFYYQTSGTGRKDRVARVFNIATVEPTNPDLLNAIHYPGERPNPIGNPWGEELNAVYDRYFFSTLPAPSGSDQDLGSKPLLNCRLHVLDENLTLSGVDAAEGLILENGFNLNSTSALAWEKVLSGHRIAAEDARMRYEQGSFANPPEWFRVPKKLNNGFFKFPEAAAFNATEREFGPRYEVLLRKEVGDYDNAFRIDSVQLHTDRQHPAFVQSFRELQKDIPIKLGQAIVEELREFYNEEGHPPFSLAEYISSGLLQDAINATPEVNQRSGDFDEIPAYGPSSIDQRALLNAIGSLASVRSDSFEITARADINDPSTGRVLESAMCRATVQRLAEAHTNPEFGRKFQILQFEWLTPKFD</sequence>
<gene>
    <name evidence="2" type="ORF">DDZ13_02225</name>
</gene>
<comment type="caution">
    <text evidence="2">The sequence shown here is derived from an EMBL/GenBank/DDBJ whole genome shotgun (WGS) entry which is preliminary data.</text>
</comment>
<keyword evidence="3" id="KW-1185">Reference proteome</keyword>
<keyword evidence="1" id="KW-0812">Transmembrane</keyword>
<dbReference type="AlphaFoldDB" id="A0A317ZJI1"/>
<dbReference type="Proteomes" id="UP000247099">
    <property type="component" value="Unassembled WGS sequence"/>
</dbReference>
<keyword evidence="1" id="KW-0472">Membrane</keyword>
<evidence type="ECO:0000313" key="3">
    <source>
        <dbReference type="Proteomes" id="UP000247099"/>
    </source>
</evidence>
<organism evidence="2 3">
    <name type="scientific">Coraliomargarita sinensis</name>
    <dbReference type="NCBI Taxonomy" id="2174842"/>
    <lineage>
        <taxon>Bacteria</taxon>
        <taxon>Pseudomonadati</taxon>
        <taxon>Verrucomicrobiota</taxon>
        <taxon>Opitutia</taxon>
        <taxon>Puniceicoccales</taxon>
        <taxon>Coraliomargaritaceae</taxon>
        <taxon>Coraliomargarita</taxon>
    </lineage>
</organism>
<feature type="transmembrane region" description="Helical" evidence="1">
    <location>
        <begin position="25"/>
        <end position="48"/>
    </location>
</feature>
<reference evidence="2 3" key="1">
    <citation type="submission" date="2018-05" db="EMBL/GenBank/DDBJ databases">
        <title>Coraliomargarita sinensis sp. nov., isolated from a marine solar saltern.</title>
        <authorList>
            <person name="Zhou L.Y."/>
        </authorList>
    </citation>
    <scope>NUCLEOTIDE SEQUENCE [LARGE SCALE GENOMIC DNA]</scope>
    <source>
        <strain evidence="2 3">WN38</strain>
    </source>
</reference>
<accession>A0A317ZJI1</accession>